<dbReference type="EMBL" id="LGCL01000015">
    <property type="protein sequence ID" value="KPL79234.1"/>
    <property type="molecule type" value="Genomic_DNA"/>
</dbReference>
<dbReference type="STRING" id="1134406.ADN00_04085"/>
<keyword evidence="6 10" id="KW-0418">Kinase</keyword>
<dbReference type="PANTHER" id="PTHR23117:SF13">
    <property type="entry name" value="GUANYLATE KINASE"/>
    <property type="match status" value="1"/>
</dbReference>
<dbReference type="GO" id="GO:0005524">
    <property type="term" value="F:ATP binding"/>
    <property type="evidence" value="ECO:0007669"/>
    <property type="project" value="UniProtKB-KW"/>
</dbReference>
<keyword evidence="5" id="KW-0547">Nucleotide-binding</keyword>
<dbReference type="InterPro" id="IPR008144">
    <property type="entry name" value="Guanylate_kin-like_dom"/>
</dbReference>
<dbReference type="Gene3D" id="3.40.50.300">
    <property type="entry name" value="P-loop containing nucleotide triphosphate hydrolases"/>
    <property type="match status" value="1"/>
</dbReference>
<dbReference type="InterPro" id="IPR027417">
    <property type="entry name" value="P-loop_NTPase"/>
</dbReference>
<evidence type="ECO:0000256" key="2">
    <source>
        <dbReference type="ARBA" id="ARBA00012961"/>
    </source>
</evidence>
<feature type="domain" description="Guanylate kinase-like" evidence="9">
    <location>
        <begin position="10"/>
        <end position="190"/>
    </location>
</feature>
<dbReference type="NCBIfam" id="TIGR03263">
    <property type="entry name" value="guanyl_kin"/>
    <property type="match status" value="1"/>
</dbReference>
<dbReference type="EC" id="2.7.4.8" evidence="2"/>
<evidence type="ECO:0000256" key="8">
    <source>
        <dbReference type="ARBA" id="ARBA00030128"/>
    </source>
</evidence>
<sequence length="203" mass="23313">MNFNVLKPEPLLIVISGPSGIGKDAVVKELQKRDLPLHFVITATTRPKRSEETHGVDYFFVSTEEFETMIAQDELIEYAEVYQQYKGVPKAQVRAALQSGKDVIMRLDVQGAQKIRDLCPQAVLIFLIPTDTQEWINRLLARNTETSEDFSLRIETARKELEYLPIFDYIVLNAHNCLQQAVDTIEQIIHTEHHRVVPRKITL</sequence>
<organism evidence="10 11">
    <name type="scientific">Ornatilinea apprima</name>
    <dbReference type="NCBI Taxonomy" id="1134406"/>
    <lineage>
        <taxon>Bacteria</taxon>
        <taxon>Bacillati</taxon>
        <taxon>Chloroflexota</taxon>
        <taxon>Anaerolineae</taxon>
        <taxon>Anaerolineales</taxon>
        <taxon>Anaerolineaceae</taxon>
        <taxon>Ornatilinea</taxon>
    </lineage>
</organism>
<dbReference type="GO" id="GO:0005829">
    <property type="term" value="C:cytosol"/>
    <property type="evidence" value="ECO:0007669"/>
    <property type="project" value="TreeGrafter"/>
</dbReference>
<gene>
    <name evidence="10" type="primary">gmk</name>
    <name evidence="10" type="ORF">ADN00_04085</name>
</gene>
<evidence type="ECO:0000256" key="7">
    <source>
        <dbReference type="ARBA" id="ARBA00022840"/>
    </source>
</evidence>
<dbReference type="InterPro" id="IPR017665">
    <property type="entry name" value="Guanylate_kinase"/>
</dbReference>
<dbReference type="Pfam" id="PF00625">
    <property type="entry name" value="Guanylate_kin"/>
    <property type="match status" value="1"/>
</dbReference>
<dbReference type="NCBIfam" id="NF011325">
    <property type="entry name" value="PRK14738.1"/>
    <property type="match status" value="1"/>
</dbReference>
<dbReference type="SUPFAM" id="SSF52540">
    <property type="entry name" value="P-loop containing nucleoside triphosphate hydrolases"/>
    <property type="match status" value="1"/>
</dbReference>
<evidence type="ECO:0000256" key="3">
    <source>
        <dbReference type="ARBA" id="ARBA00016296"/>
    </source>
</evidence>
<accession>A0A0N8GNW5</accession>
<dbReference type="PANTHER" id="PTHR23117">
    <property type="entry name" value="GUANYLATE KINASE-RELATED"/>
    <property type="match status" value="1"/>
</dbReference>
<proteinExistence type="inferred from homology"/>
<dbReference type="SMART" id="SM00072">
    <property type="entry name" value="GuKc"/>
    <property type="match status" value="1"/>
</dbReference>
<comment type="similarity">
    <text evidence="1">Belongs to the guanylate kinase family.</text>
</comment>
<dbReference type="InterPro" id="IPR008145">
    <property type="entry name" value="GK/Ca_channel_bsu"/>
</dbReference>
<dbReference type="Proteomes" id="UP000050417">
    <property type="component" value="Unassembled WGS sequence"/>
</dbReference>
<evidence type="ECO:0000313" key="11">
    <source>
        <dbReference type="Proteomes" id="UP000050417"/>
    </source>
</evidence>
<evidence type="ECO:0000256" key="4">
    <source>
        <dbReference type="ARBA" id="ARBA00022679"/>
    </source>
</evidence>
<keyword evidence="4 10" id="KW-0808">Transferase</keyword>
<keyword evidence="11" id="KW-1185">Reference proteome</keyword>
<comment type="caution">
    <text evidence="10">The sequence shown here is derived from an EMBL/GenBank/DDBJ whole genome shotgun (WGS) entry which is preliminary data.</text>
</comment>
<dbReference type="PROSITE" id="PS50052">
    <property type="entry name" value="GUANYLATE_KINASE_2"/>
    <property type="match status" value="1"/>
</dbReference>
<dbReference type="AlphaFoldDB" id="A0A0N8GNW5"/>
<protein>
    <recommendedName>
        <fullName evidence="3">Guanylate kinase</fullName>
        <ecNumber evidence="2">2.7.4.8</ecNumber>
    </recommendedName>
    <alternativeName>
        <fullName evidence="8">GMP kinase</fullName>
    </alternativeName>
</protein>
<dbReference type="GO" id="GO:0004385">
    <property type="term" value="F:GMP kinase activity"/>
    <property type="evidence" value="ECO:0007669"/>
    <property type="project" value="UniProtKB-EC"/>
</dbReference>
<evidence type="ECO:0000256" key="1">
    <source>
        <dbReference type="ARBA" id="ARBA00005790"/>
    </source>
</evidence>
<keyword evidence="7" id="KW-0067">ATP-binding</keyword>
<dbReference type="InterPro" id="IPR020590">
    <property type="entry name" value="Guanylate_kinase_CS"/>
</dbReference>
<evidence type="ECO:0000256" key="5">
    <source>
        <dbReference type="ARBA" id="ARBA00022741"/>
    </source>
</evidence>
<dbReference type="FunFam" id="3.30.63.10:FF:000002">
    <property type="entry name" value="Guanylate kinase 1"/>
    <property type="match status" value="1"/>
</dbReference>
<dbReference type="PROSITE" id="PS00856">
    <property type="entry name" value="GUANYLATE_KINASE_1"/>
    <property type="match status" value="1"/>
</dbReference>
<evidence type="ECO:0000259" key="9">
    <source>
        <dbReference type="PROSITE" id="PS50052"/>
    </source>
</evidence>
<dbReference type="Gene3D" id="3.30.63.10">
    <property type="entry name" value="Guanylate Kinase phosphate binding domain"/>
    <property type="match status" value="1"/>
</dbReference>
<evidence type="ECO:0000313" key="10">
    <source>
        <dbReference type="EMBL" id="KPL79234.1"/>
    </source>
</evidence>
<evidence type="ECO:0000256" key="6">
    <source>
        <dbReference type="ARBA" id="ARBA00022777"/>
    </source>
</evidence>
<dbReference type="PATRIC" id="fig|1134406.4.peg.172"/>
<name>A0A0N8GNW5_9CHLR</name>
<reference evidence="10 11" key="1">
    <citation type="submission" date="2015-07" db="EMBL/GenBank/DDBJ databases">
        <title>Genome sequence of Ornatilinea apprima DSM 23815.</title>
        <authorList>
            <person name="Hemp J."/>
            <person name="Ward L.M."/>
            <person name="Pace L.A."/>
            <person name="Fischer W.W."/>
        </authorList>
    </citation>
    <scope>NUCLEOTIDE SEQUENCE [LARGE SCALE GENOMIC DNA]</scope>
    <source>
        <strain evidence="10 11">P3M-1</strain>
    </source>
</reference>
<dbReference type="CDD" id="cd00071">
    <property type="entry name" value="GMPK"/>
    <property type="match status" value="1"/>
</dbReference>